<proteinExistence type="predicted"/>
<reference evidence="1 2" key="1">
    <citation type="submission" date="2023-03" db="EMBL/GenBank/DDBJ databases">
        <title>Complete genome sequence of Tepidibacter sp. SWIR-1, isolated from a deep-sea hydrothermal vent.</title>
        <authorList>
            <person name="Li X."/>
        </authorList>
    </citation>
    <scope>NUCLEOTIDE SEQUENCE [LARGE SCALE GENOMIC DNA]</scope>
    <source>
        <strain evidence="1 2">SWIR-1</strain>
    </source>
</reference>
<evidence type="ECO:0000313" key="1">
    <source>
        <dbReference type="EMBL" id="WFD09786.1"/>
    </source>
</evidence>
<organism evidence="1 2">
    <name type="scientific">Tepidibacter hydrothermalis</name>
    <dbReference type="NCBI Taxonomy" id="3036126"/>
    <lineage>
        <taxon>Bacteria</taxon>
        <taxon>Bacillati</taxon>
        <taxon>Bacillota</taxon>
        <taxon>Clostridia</taxon>
        <taxon>Peptostreptococcales</taxon>
        <taxon>Peptostreptococcaceae</taxon>
        <taxon>Tepidibacter</taxon>
    </lineage>
</organism>
<dbReference type="EMBL" id="CP120733">
    <property type="protein sequence ID" value="WFD09786.1"/>
    <property type="molecule type" value="Genomic_DNA"/>
</dbReference>
<sequence>MNPTAQFQKDIEIKLSKYLAKKMEQFRTCSQRRYDEIKFDYIYQLSIIRSNPQYAHIQYDDHCTFNELLITCMSEPKTQYNLNDYSDLLDASQSIYSPRIDLAISPAIKKKRSKKVSLGNYKLSEDVKIYKLLHEIDFIKEIELAMRRESYINFRNHHLDTTFYINDATIPRETYINGRPLHLFGIEIENQTNPKHLMGDFMNALSLSKIPIVVVPSEKLDNCMKMLIYVSTINNLKEVPLYSLLEKVIVLTFDQFISILNNIISRDIGETINSYGLR</sequence>
<name>A0ABY8EA25_9FIRM</name>
<dbReference type="Proteomes" id="UP001222800">
    <property type="component" value="Chromosome"/>
</dbReference>
<accession>A0ABY8EA25</accession>
<gene>
    <name evidence="1" type="ORF">P4S50_15515</name>
</gene>
<evidence type="ECO:0000313" key="2">
    <source>
        <dbReference type="Proteomes" id="UP001222800"/>
    </source>
</evidence>
<dbReference type="RefSeq" id="WP_277731733.1">
    <property type="nucleotide sequence ID" value="NZ_CP120733.1"/>
</dbReference>
<protein>
    <submittedName>
        <fullName evidence="1">Uncharacterized protein</fullName>
    </submittedName>
</protein>
<keyword evidence="2" id="KW-1185">Reference proteome</keyword>